<name>A0A6J6DJV2_9ZZZZ</name>
<dbReference type="EMBL" id="CAEZWE010000001">
    <property type="protein sequence ID" value="CAB4640501.1"/>
    <property type="molecule type" value="Genomic_DNA"/>
</dbReference>
<evidence type="ECO:0000313" key="6">
    <source>
        <dbReference type="EMBL" id="CAB4564300.1"/>
    </source>
</evidence>
<dbReference type="InterPro" id="IPR036661">
    <property type="entry name" value="Luciferase-like_sf"/>
</dbReference>
<evidence type="ECO:0000313" key="7">
    <source>
        <dbReference type="EMBL" id="CAB4640501.1"/>
    </source>
</evidence>
<dbReference type="PANTHER" id="PTHR42847:SF4">
    <property type="entry name" value="ALKANESULFONATE MONOOXYGENASE-RELATED"/>
    <property type="match status" value="1"/>
</dbReference>
<gene>
    <name evidence="6" type="ORF">UFOPK1572_01024</name>
    <name evidence="7" type="ORF">UFOPK2169_00023</name>
</gene>
<dbReference type="Gene3D" id="3.20.20.30">
    <property type="entry name" value="Luciferase-like domain"/>
    <property type="match status" value="1"/>
</dbReference>
<dbReference type="AlphaFoldDB" id="A0A6J6DJV2"/>
<dbReference type="EMBL" id="CAEZTC010000129">
    <property type="protein sequence ID" value="CAB4564300.1"/>
    <property type="molecule type" value="Genomic_DNA"/>
</dbReference>
<evidence type="ECO:0000259" key="5">
    <source>
        <dbReference type="Pfam" id="PF00296"/>
    </source>
</evidence>
<dbReference type="SUPFAM" id="SSF51679">
    <property type="entry name" value="Bacterial luciferase-like"/>
    <property type="match status" value="1"/>
</dbReference>
<sequence length="303" mass="33651">MYFSAWANSAHPWTEVRDFVLEIEKVGWDGFWYADHYMPNTPDGEPIGGDFHECFSVLSGLAAVTQRLRLGSLVTPTTMNHPALIANRAATIDRISNGRFVLGMGAGWQVNEHKAFGIELFGNKERVDRFAEAIEITSRMLSEDRVSFAGEHFTVTNVPCEPKPVQSPLPILVGTGGARMLRLTARFAQEWNTWGTPEVAGEVLATLRQACEKEGRDFATVRKSVQPLFFFVNDDAAAEKLRALVPADRSIVGTSAQIVDAVGQYQALGFDEICVPDFTLGGSPEQRREAYDKFWTEVASQFR</sequence>
<proteinExistence type="predicted"/>
<dbReference type="Pfam" id="PF00296">
    <property type="entry name" value="Bac_luciferase"/>
    <property type="match status" value="1"/>
</dbReference>
<dbReference type="GO" id="GO:0046306">
    <property type="term" value="P:alkanesulfonate catabolic process"/>
    <property type="evidence" value="ECO:0007669"/>
    <property type="project" value="TreeGrafter"/>
</dbReference>
<protein>
    <submittedName>
        <fullName evidence="6">Unannotated protein</fullName>
    </submittedName>
</protein>
<dbReference type="InterPro" id="IPR050172">
    <property type="entry name" value="SsuD_RutA_monooxygenase"/>
</dbReference>
<accession>A0A6J6DJV2</accession>
<dbReference type="PANTHER" id="PTHR42847">
    <property type="entry name" value="ALKANESULFONATE MONOOXYGENASE"/>
    <property type="match status" value="1"/>
</dbReference>
<evidence type="ECO:0000256" key="4">
    <source>
        <dbReference type="ARBA" id="ARBA00023033"/>
    </source>
</evidence>
<reference evidence="6" key="1">
    <citation type="submission" date="2020-05" db="EMBL/GenBank/DDBJ databases">
        <authorList>
            <person name="Chiriac C."/>
            <person name="Salcher M."/>
            <person name="Ghai R."/>
            <person name="Kavagutti S V."/>
        </authorList>
    </citation>
    <scope>NUCLEOTIDE SEQUENCE</scope>
</reference>
<keyword evidence="2" id="KW-0288">FMN</keyword>
<evidence type="ECO:0000256" key="2">
    <source>
        <dbReference type="ARBA" id="ARBA00022643"/>
    </source>
</evidence>
<feature type="domain" description="Luciferase-like" evidence="5">
    <location>
        <begin position="6"/>
        <end position="240"/>
    </location>
</feature>
<dbReference type="GO" id="GO:0008726">
    <property type="term" value="F:alkanesulfonate monooxygenase activity"/>
    <property type="evidence" value="ECO:0007669"/>
    <property type="project" value="TreeGrafter"/>
</dbReference>
<dbReference type="InterPro" id="IPR011251">
    <property type="entry name" value="Luciferase-like_dom"/>
</dbReference>
<keyword evidence="4" id="KW-0503">Monooxygenase</keyword>
<evidence type="ECO:0000256" key="1">
    <source>
        <dbReference type="ARBA" id="ARBA00022630"/>
    </source>
</evidence>
<keyword evidence="1" id="KW-0285">Flavoprotein</keyword>
<keyword evidence="3" id="KW-0560">Oxidoreductase</keyword>
<evidence type="ECO:0000256" key="3">
    <source>
        <dbReference type="ARBA" id="ARBA00023002"/>
    </source>
</evidence>
<organism evidence="6">
    <name type="scientific">freshwater metagenome</name>
    <dbReference type="NCBI Taxonomy" id="449393"/>
    <lineage>
        <taxon>unclassified sequences</taxon>
        <taxon>metagenomes</taxon>
        <taxon>ecological metagenomes</taxon>
    </lineage>
</organism>